<dbReference type="GO" id="GO:0005829">
    <property type="term" value="C:cytosol"/>
    <property type="evidence" value="ECO:0007669"/>
    <property type="project" value="TreeGrafter"/>
</dbReference>
<dbReference type="eggNOG" id="arCOG00214">
    <property type="taxonomic scope" value="Archaea"/>
</dbReference>
<dbReference type="PIRSF" id="PIRSF006443">
    <property type="entry name" value="MoaB"/>
    <property type="match status" value="1"/>
</dbReference>
<dbReference type="Gene3D" id="3.40.980.10">
    <property type="entry name" value="MoaB/Mog-like domain"/>
    <property type="match status" value="1"/>
</dbReference>
<evidence type="ECO:0000313" key="2">
    <source>
        <dbReference type="EMBL" id="BAA78986.1"/>
    </source>
</evidence>
<dbReference type="Proteomes" id="UP000002518">
    <property type="component" value="Chromosome"/>
</dbReference>
<protein>
    <submittedName>
        <fullName evidence="2">Molybdopterin biosynthesis protein MogA</fullName>
    </submittedName>
</protein>
<dbReference type="SUPFAM" id="SSF53218">
    <property type="entry name" value="Molybdenum cofactor biosynthesis proteins"/>
    <property type="match status" value="1"/>
</dbReference>
<dbReference type="EMBL" id="BA000002">
    <property type="protein sequence ID" value="BAA78986.1"/>
    <property type="molecule type" value="Genomic_DNA"/>
</dbReference>
<dbReference type="InterPro" id="IPR012245">
    <property type="entry name" value="MoaB"/>
</dbReference>
<dbReference type="EnsemblBacteria" id="BAA78986">
    <property type="protein sequence ID" value="BAA78986"/>
    <property type="gene ID" value="APE_0077"/>
</dbReference>
<evidence type="ECO:0000313" key="3">
    <source>
        <dbReference type="Proteomes" id="UP000002518"/>
    </source>
</evidence>
<accession>Q9YG24</accession>
<organism evidence="2 3">
    <name type="scientific">Aeropyrum pernix (strain ATCC 700893 / DSM 11879 / JCM 9820 / NBRC 100138 / K1)</name>
    <dbReference type="NCBI Taxonomy" id="272557"/>
    <lineage>
        <taxon>Archaea</taxon>
        <taxon>Thermoproteota</taxon>
        <taxon>Thermoprotei</taxon>
        <taxon>Desulfurococcales</taxon>
        <taxon>Desulfurococcaceae</taxon>
        <taxon>Aeropyrum</taxon>
    </lineage>
</organism>
<keyword evidence="3" id="KW-1185">Reference proteome</keyword>
<name>Q9YG24_AERPE</name>
<dbReference type="NCBIfam" id="TIGR00177">
    <property type="entry name" value="molyb_syn"/>
    <property type="match status" value="1"/>
</dbReference>
<dbReference type="PANTHER" id="PTHR43232">
    <property type="entry name" value="MOLYBDENUM COFACTOR BIOSYNTHESIS PROTEIN B"/>
    <property type="match status" value="1"/>
</dbReference>
<evidence type="ECO:0000259" key="1">
    <source>
        <dbReference type="SMART" id="SM00852"/>
    </source>
</evidence>
<reference evidence="2 3" key="1">
    <citation type="journal article" date="1999" name="DNA Res.">
        <title>Complete genome sequence of an aerobic hyper-thermophilic crenarchaeon, Aeropyrum pernix K1.</title>
        <authorList>
            <person name="Kawarabayasi Y."/>
            <person name="Hino Y."/>
            <person name="Horikawa H."/>
            <person name="Yamazaki S."/>
            <person name="Haikawa Y."/>
            <person name="Jin-no K."/>
            <person name="Takahashi M."/>
            <person name="Sekine M."/>
            <person name="Baba S."/>
            <person name="Ankai A."/>
            <person name="Kosugi H."/>
            <person name="Hosoyama A."/>
            <person name="Fukui S."/>
            <person name="Nagai Y."/>
            <person name="Nishijima K."/>
            <person name="Nakazawa H."/>
            <person name="Takamiya M."/>
            <person name="Masuda S."/>
            <person name="Funahashi T."/>
            <person name="Tanaka T."/>
            <person name="Kudoh Y."/>
            <person name="Yamazaki J."/>
            <person name="Kushida N."/>
            <person name="Oguchi A."/>
            <person name="Aoki K."/>
            <person name="Kubota K."/>
            <person name="Nakamura Y."/>
            <person name="Nomura N."/>
            <person name="Sako Y."/>
            <person name="Kikuchi H."/>
        </authorList>
    </citation>
    <scope>NUCLEOTIDE SEQUENCE [LARGE SCALE GENOMIC DNA]</scope>
    <source>
        <strain evidence="3">ATCC 700893 / DSM 11879 / JCM 9820 / NBRC 100138 / K1</strain>
    </source>
</reference>
<gene>
    <name evidence="2" type="primary">mogA</name>
    <name evidence="2" type="ordered locus">APE_0077</name>
</gene>
<proteinExistence type="predicted"/>
<dbReference type="InterPro" id="IPR001453">
    <property type="entry name" value="MoaB/Mog_dom"/>
</dbReference>
<dbReference type="InterPro" id="IPR036425">
    <property type="entry name" value="MoaB/Mog-like_dom_sf"/>
</dbReference>
<dbReference type="PANTHER" id="PTHR43232:SF2">
    <property type="entry name" value="MOLYBDENUM COFACTOR BIOSYNTHESIS PROTEIN B"/>
    <property type="match status" value="1"/>
</dbReference>
<dbReference type="GO" id="GO:0006777">
    <property type="term" value="P:Mo-molybdopterin cofactor biosynthetic process"/>
    <property type="evidence" value="ECO:0007669"/>
    <property type="project" value="InterPro"/>
</dbReference>
<sequence length="171" mass="18245">MSSEPRWVSGLSLNYCMVITSDKVYAGLKEDRITPLVSSTLESRGRRLAAVTKVRNTFEEIVSTIASMASRRECDIILVTGGTGPGPRDVTADAVSRLAIYTLPGYGEEFRRLSASEVGPRGLLSRAEAYVLPGGTPVFTTPGNPGAVSLALKIILGLDTHLVDQLKGKGH</sequence>
<dbReference type="PIR" id="H72760">
    <property type="entry name" value="H72760"/>
</dbReference>
<dbReference type="AlphaFoldDB" id="Q9YG24"/>
<dbReference type="CDD" id="cd00886">
    <property type="entry name" value="MogA_MoaB"/>
    <property type="match status" value="1"/>
</dbReference>
<dbReference type="STRING" id="272557.APE_0077"/>
<dbReference type="SMART" id="SM00852">
    <property type="entry name" value="MoCF_biosynth"/>
    <property type="match status" value="1"/>
</dbReference>
<dbReference type="KEGG" id="ape:APE_0077"/>
<feature type="domain" description="MoaB/Mog" evidence="1">
    <location>
        <begin position="16"/>
        <end position="162"/>
    </location>
</feature>
<dbReference type="Pfam" id="PF00994">
    <property type="entry name" value="MoCF_biosynth"/>
    <property type="match status" value="1"/>
</dbReference>